<dbReference type="PROSITE" id="PS51698">
    <property type="entry name" value="U_BOX"/>
    <property type="match status" value="1"/>
</dbReference>
<reference evidence="3" key="1">
    <citation type="submission" date="2021-01" db="EMBL/GenBank/DDBJ databases">
        <authorList>
            <person name="Corre E."/>
            <person name="Pelletier E."/>
            <person name="Niang G."/>
            <person name="Scheremetjew M."/>
            <person name="Finn R."/>
            <person name="Kale V."/>
            <person name="Holt S."/>
            <person name="Cochrane G."/>
            <person name="Meng A."/>
            <person name="Brown T."/>
            <person name="Cohen L."/>
        </authorList>
    </citation>
    <scope>NUCLEOTIDE SEQUENCE</scope>
    <source>
        <strain evidence="3">CCMP1510</strain>
    </source>
</reference>
<dbReference type="SUPFAM" id="SSF57850">
    <property type="entry name" value="RING/U-box"/>
    <property type="match status" value="1"/>
</dbReference>
<proteinExistence type="predicted"/>
<organism evidence="3">
    <name type="scientific">Aureoumbra lagunensis</name>
    <dbReference type="NCBI Taxonomy" id="44058"/>
    <lineage>
        <taxon>Eukaryota</taxon>
        <taxon>Sar</taxon>
        <taxon>Stramenopiles</taxon>
        <taxon>Ochrophyta</taxon>
        <taxon>Pelagophyceae</taxon>
        <taxon>Pelagomonadales</taxon>
        <taxon>Aureoumbra</taxon>
    </lineage>
</organism>
<dbReference type="SMART" id="SM00504">
    <property type="entry name" value="Ubox"/>
    <property type="match status" value="1"/>
</dbReference>
<evidence type="ECO:0000259" key="2">
    <source>
        <dbReference type="PROSITE" id="PS51698"/>
    </source>
</evidence>
<evidence type="ECO:0000313" key="3">
    <source>
        <dbReference type="EMBL" id="CAE0368271.1"/>
    </source>
</evidence>
<protein>
    <recommendedName>
        <fullName evidence="2">U-box domain-containing protein</fullName>
    </recommendedName>
</protein>
<feature type="region of interest" description="Disordered" evidence="1">
    <location>
        <begin position="1"/>
        <end position="27"/>
    </location>
</feature>
<dbReference type="Pfam" id="PF04564">
    <property type="entry name" value="U-box"/>
    <property type="match status" value="1"/>
</dbReference>
<dbReference type="GO" id="GO:0004842">
    <property type="term" value="F:ubiquitin-protein transferase activity"/>
    <property type="evidence" value="ECO:0007669"/>
    <property type="project" value="InterPro"/>
</dbReference>
<sequence length="472" mass="53981">MDPALLEEGKKKLKQSSQAQENEDKRNQYKSVRVSLSRAWSMKICQVGLEIEVEEGLENFSIYSKEQVKRMALPEMCESIVQVLEIMKRITQKNEAELASMSYPPSVPLQELRCAVRILAETLKRCHEQPVLCRLLSVSVSGTVVASMIECEEALKKLASDALTSREFRTDLRESARKISVILNKTQVQELPPALHTAVHRSVLGLLLLALVQEGVATDEEDARQQIAQIVRQQEDEEKFTDLFYVNDQEAACIGRFSEECSRAAHISEEEEKEERSNNHAEKEAQVQNDQDVFFSWRDLHPQVKQPPQKKSPVVPHDGTPPPQEFICPLTQKIFIEPVLLLTDGRSFERSAIERWLAIHPKQDPITYKMYDFPLQIAPNRALLELVNRWRHARSRDLDLSYLRASLRLENHQAVTKNNDIITLPLQQQEQENKNPSTPPTSAKIKKKRNCSSYCCRLDAILPAQSNIQITE</sequence>
<gene>
    <name evidence="3" type="ORF">ALAG00032_LOCUS9033</name>
</gene>
<dbReference type="InterPro" id="IPR003613">
    <property type="entry name" value="Ubox_domain"/>
</dbReference>
<dbReference type="Gene3D" id="3.30.40.10">
    <property type="entry name" value="Zinc/RING finger domain, C3HC4 (zinc finger)"/>
    <property type="match status" value="1"/>
</dbReference>
<feature type="region of interest" description="Disordered" evidence="1">
    <location>
        <begin position="265"/>
        <end position="285"/>
    </location>
</feature>
<name>A0A7S3NHK7_9STRA</name>
<accession>A0A7S3NHK7</accession>
<dbReference type="InterPro" id="IPR052085">
    <property type="entry name" value="WD-SAM-U-box"/>
</dbReference>
<dbReference type="InterPro" id="IPR013083">
    <property type="entry name" value="Znf_RING/FYVE/PHD"/>
</dbReference>
<dbReference type="PANTHER" id="PTHR46573">
    <property type="entry name" value="WD REPEAT, SAM AND U-BOX DOMAIN-CONTAINING PROTEIN 1"/>
    <property type="match status" value="1"/>
</dbReference>
<feature type="domain" description="U-box" evidence="2">
    <location>
        <begin position="321"/>
        <end position="397"/>
    </location>
</feature>
<dbReference type="AlphaFoldDB" id="A0A7S3NHK7"/>
<dbReference type="GO" id="GO:0016567">
    <property type="term" value="P:protein ubiquitination"/>
    <property type="evidence" value="ECO:0007669"/>
    <property type="project" value="InterPro"/>
</dbReference>
<dbReference type="PANTHER" id="PTHR46573:SF1">
    <property type="entry name" value="WD REPEAT, SAM AND U-BOX DOMAIN-CONTAINING PROTEIN 1"/>
    <property type="match status" value="1"/>
</dbReference>
<dbReference type="EMBL" id="HBIJ01013322">
    <property type="protein sequence ID" value="CAE0368271.1"/>
    <property type="molecule type" value="Transcribed_RNA"/>
</dbReference>
<evidence type="ECO:0000256" key="1">
    <source>
        <dbReference type="SAM" id="MobiDB-lite"/>
    </source>
</evidence>